<accession>A0A1H6ST10</accession>
<organism evidence="1 2">
    <name type="scientific">Deinococcus reticulitermitis</name>
    <dbReference type="NCBI Taxonomy" id="856736"/>
    <lineage>
        <taxon>Bacteria</taxon>
        <taxon>Thermotogati</taxon>
        <taxon>Deinococcota</taxon>
        <taxon>Deinococci</taxon>
        <taxon>Deinococcales</taxon>
        <taxon>Deinococcaceae</taxon>
        <taxon>Deinococcus</taxon>
    </lineage>
</organism>
<dbReference type="EMBL" id="FNZA01000001">
    <property type="protein sequence ID" value="SEI67065.1"/>
    <property type="molecule type" value="Genomic_DNA"/>
</dbReference>
<dbReference type="RefSeq" id="WP_092262739.1">
    <property type="nucleotide sequence ID" value="NZ_FNZA01000001.1"/>
</dbReference>
<sequence>MPLGTAERLEAEYALTAAALGLSATAFEGRIELWETLAGERAGATDDQRRAQVASFALTAWIAYLIEQDDKFRAEGDLTTERDVLGRIALLREQQRAAQQAAGLVAPLGTANPAPLLEPWGLG</sequence>
<evidence type="ECO:0000313" key="1">
    <source>
        <dbReference type="EMBL" id="SEI67065.1"/>
    </source>
</evidence>
<gene>
    <name evidence="1" type="ORF">SAMN04488058_101298</name>
</gene>
<protein>
    <submittedName>
        <fullName evidence="1">Uncharacterized protein</fullName>
    </submittedName>
</protein>
<proteinExistence type="predicted"/>
<reference evidence="2" key="1">
    <citation type="submission" date="2016-10" db="EMBL/GenBank/DDBJ databases">
        <authorList>
            <person name="Varghese N."/>
            <person name="Submissions S."/>
        </authorList>
    </citation>
    <scope>NUCLEOTIDE SEQUENCE [LARGE SCALE GENOMIC DNA]</scope>
    <source>
        <strain evidence="2">CGMCC 1.10218</strain>
    </source>
</reference>
<dbReference type="AlphaFoldDB" id="A0A1H6ST10"/>
<dbReference type="OrthoDB" id="72706at2"/>
<dbReference type="Proteomes" id="UP000199223">
    <property type="component" value="Unassembled WGS sequence"/>
</dbReference>
<evidence type="ECO:0000313" key="2">
    <source>
        <dbReference type="Proteomes" id="UP000199223"/>
    </source>
</evidence>
<keyword evidence="2" id="KW-1185">Reference proteome</keyword>
<dbReference type="STRING" id="856736.SAMN04488058_101298"/>
<name>A0A1H6ST10_9DEIO</name>